<dbReference type="CDD" id="cd07199">
    <property type="entry name" value="Pat17_PNPLA8_PNPLA9_like"/>
    <property type="match status" value="1"/>
</dbReference>
<dbReference type="InterPro" id="IPR016035">
    <property type="entry name" value="Acyl_Trfase/lysoPLipase"/>
</dbReference>
<dbReference type="SUPFAM" id="SSF57850">
    <property type="entry name" value="RING/U-box"/>
    <property type="match status" value="1"/>
</dbReference>
<dbReference type="InterPro" id="IPR013083">
    <property type="entry name" value="Znf_RING/FYVE/PHD"/>
</dbReference>
<dbReference type="AlphaFoldDB" id="U4LJ36"/>
<keyword evidence="1" id="KW-0479">Metal-binding</keyword>
<feature type="short sequence motif" description="GXGXXG" evidence="6">
    <location>
        <begin position="140"/>
        <end position="145"/>
    </location>
</feature>
<proteinExistence type="predicted"/>
<dbReference type="PANTHER" id="PTHR24185">
    <property type="entry name" value="CALCIUM-INDEPENDENT PHOSPHOLIPASE A2-GAMMA"/>
    <property type="match status" value="1"/>
</dbReference>
<evidence type="ECO:0000313" key="9">
    <source>
        <dbReference type="EMBL" id="CCX16980.1"/>
    </source>
</evidence>
<dbReference type="PANTHER" id="PTHR24185:SF8">
    <property type="entry name" value="PNPLA DOMAIN-CONTAINING PROTEIN"/>
    <property type="match status" value="1"/>
</dbReference>
<evidence type="ECO:0000259" key="7">
    <source>
        <dbReference type="PROSITE" id="PS50089"/>
    </source>
</evidence>
<reference evidence="9 10" key="1">
    <citation type="journal article" date="2013" name="PLoS Genet.">
        <title>The genome and development-dependent transcriptomes of Pyronema confluens: a window into fungal evolution.</title>
        <authorList>
            <person name="Traeger S."/>
            <person name="Altegoer F."/>
            <person name="Freitag M."/>
            <person name="Gabaldon T."/>
            <person name="Kempken F."/>
            <person name="Kumar A."/>
            <person name="Marcet-Houben M."/>
            <person name="Poggeler S."/>
            <person name="Stajich J.E."/>
            <person name="Nowrousian M."/>
        </authorList>
    </citation>
    <scope>NUCLEOTIDE SEQUENCE [LARGE SCALE GENOMIC DNA]</scope>
    <source>
        <strain evidence="10">CBS 100304</strain>
        <tissue evidence="9">Vegetative mycelium</tissue>
    </source>
</reference>
<evidence type="ECO:0000259" key="8">
    <source>
        <dbReference type="PROSITE" id="PS51635"/>
    </source>
</evidence>
<keyword evidence="10" id="KW-1185">Reference proteome</keyword>
<keyword evidence="2 5" id="KW-0863">Zinc-finger</keyword>
<feature type="domain" description="PNPLA" evidence="8">
    <location>
        <begin position="136"/>
        <end position="308"/>
    </location>
</feature>
<dbReference type="GO" id="GO:0046486">
    <property type="term" value="P:glycerolipid metabolic process"/>
    <property type="evidence" value="ECO:0007669"/>
    <property type="project" value="UniProtKB-ARBA"/>
</dbReference>
<dbReference type="GO" id="GO:0008270">
    <property type="term" value="F:zinc ion binding"/>
    <property type="evidence" value="ECO:0007669"/>
    <property type="project" value="UniProtKB-KW"/>
</dbReference>
<dbReference type="CDD" id="cd16449">
    <property type="entry name" value="RING-HC"/>
    <property type="match status" value="1"/>
</dbReference>
<dbReference type="Gene3D" id="3.40.1090.10">
    <property type="entry name" value="Cytosolic phospholipase A2 catalytic domain"/>
    <property type="match status" value="1"/>
</dbReference>
<dbReference type="Proteomes" id="UP000018144">
    <property type="component" value="Unassembled WGS sequence"/>
</dbReference>
<protein>
    <submittedName>
        <fullName evidence="9">Similar to Calcium-independent phospholipase A2-gamma acc. no. Q9NP80</fullName>
    </submittedName>
</protein>
<dbReference type="InterPro" id="IPR002641">
    <property type="entry name" value="PNPLA_dom"/>
</dbReference>
<evidence type="ECO:0000313" key="10">
    <source>
        <dbReference type="Proteomes" id="UP000018144"/>
    </source>
</evidence>
<keyword evidence="4" id="KW-0443">Lipid metabolism</keyword>
<keyword evidence="3" id="KW-0862">Zinc</keyword>
<sequence>MYVFEPYAVFQSLYRQICESAGIKNPTLQDLKHTFTTFILQMERENLTAAEFHIKTLQAHRLGYIYSRSTCLCCLSRYPERGLPCGHTICEKCIQIFGQKSNPYGHIFRISRCPLCGDSREVTAHIKPPTAGVRLLSIDGGGIRGVLPLQALRSLETTFNYLTGTSGPIQEHFDLAIGTSSGGLIVFGLFINGWSVGECANQFVRLAEKAFSKPRNLLISIFTSRYSAGGMDEALKEAFGDEKSLIDWSHASFPTKVAVTATTTDTPSACIFGNYIVEGFQPPDCAQREMRVIWPQPTVMDIALSLGTGTASFSASGINWWSRSWLGRVYQSFMTSLDGQRAWEELQNHLPEERKARYFRLNHQFEGQEPPIDDLAEMHRLNTPAKEGATTTTDMEFAELLVTKQFYFELDETPRYIDNRYQCTGYLRCRFQGPKQVKLLNHILKIGGGGGGPSSVLVVVLASWCSGMNP</sequence>
<dbReference type="GO" id="GO:0016020">
    <property type="term" value="C:membrane"/>
    <property type="evidence" value="ECO:0007669"/>
    <property type="project" value="TreeGrafter"/>
</dbReference>
<accession>U4LJ36</accession>
<evidence type="ECO:0000256" key="1">
    <source>
        <dbReference type="ARBA" id="ARBA00022723"/>
    </source>
</evidence>
<dbReference type="GO" id="GO:0047499">
    <property type="term" value="F:calcium-independent phospholipase A2 activity"/>
    <property type="evidence" value="ECO:0007669"/>
    <property type="project" value="TreeGrafter"/>
</dbReference>
<dbReference type="PROSITE" id="PS51635">
    <property type="entry name" value="PNPLA"/>
    <property type="match status" value="1"/>
</dbReference>
<evidence type="ECO:0000256" key="5">
    <source>
        <dbReference type="PROSITE-ProRule" id="PRU00175"/>
    </source>
</evidence>
<name>U4LJ36_PYROM</name>
<evidence type="ECO:0000256" key="4">
    <source>
        <dbReference type="ARBA" id="ARBA00023098"/>
    </source>
</evidence>
<dbReference type="InterPro" id="IPR001841">
    <property type="entry name" value="Znf_RING"/>
</dbReference>
<dbReference type="SUPFAM" id="SSF52151">
    <property type="entry name" value="FabD/lysophospholipase-like"/>
    <property type="match status" value="1"/>
</dbReference>
<dbReference type="OrthoDB" id="194358at2759"/>
<dbReference type="PROSITE" id="PS50089">
    <property type="entry name" value="ZF_RING_2"/>
    <property type="match status" value="1"/>
</dbReference>
<evidence type="ECO:0000256" key="2">
    <source>
        <dbReference type="ARBA" id="ARBA00022771"/>
    </source>
</evidence>
<dbReference type="Pfam" id="PF01734">
    <property type="entry name" value="Patatin"/>
    <property type="match status" value="1"/>
</dbReference>
<feature type="short sequence motif" description="GXSXG" evidence="6">
    <location>
        <begin position="178"/>
        <end position="182"/>
    </location>
</feature>
<evidence type="ECO:0000256" key="6">
    <source>
        <dbReference type="PROSITE-ProRule" id="PRU01161"/>
    </source>
</evidence>
<dbReference type="PROSITE" id="PS00518">
    <property type="entry name" value="ZF_RING_1"/>
    <property type="match status" value="1"/>
</dbReference>
<dbReference type="InterPro" id="IPR017907">
    <property type="entry name" value="Znf_RING_CS"/>
</dbReference>
<organism evidence="9 10">
    <name type="scientific">Pyronema omphalodes (strain CBS 100304)</name>
    <name type="common">Pyronema confluens</name>
    <dbReference type="NCBI Taxonomy" id="1076935"/>
    <lineage>
        <taxon>Eukaryota</taxon>
        <taxon>Fungi</taxon>
        <taxon>Dikarya</taxon>
        <taxon>Ascomycota</taxon>
        <taxon>Pezizomycotina</taxon>
        <taxon>Pezizomycetes</taxon>
        <taxon>Pezizales</taxon>
        <taxon>Pyronemataceae</taxon>
        <taxon>Pyronema</taxon>
    </lineage>
</organism>
<dbReference type="eggNOG" id="KOG4231">
    <property type="taxonomic scope" value="Eukaryota"/>
</dbReference>
<dbReference type="GO" id="GO:0016042">
    <property type="term" value="P:lipid catabolic process"/>
    <property type="evidence" value="ECO:0007669"/>
    <property type="project" value="UniProtKB-KW"/>
</dbReference>
<gene>
    <name evidence="9" type="ORF">PCON_03771</name>
</gene>
<evidence type="ECO:0000256" key="3">
    <source>
        <dbReference type="ARBA" id="ARBA00022833"/>
    </source>
</evidence>
<dbReference type="GO" id="GO:0019369">
    <property type="term" value="P:arachidonate metabolic process"/>
    <property type="evidence" value="ECO:0007669"/>
    <property type="project" value="TreeGrafter"/>
</dbReference>
<feature type="domain" description="RING-type" evidence="7">
    <location>
        <begin position="71"/>
        <end position="116"/>
    </location>
</feature>
<dbReference type="Gene3D" id="3.30.40.10">
    <property type="entry name" value="Zinc/RING finger domain, C3HC4 (zinc finger)"/>
    <property type="match status" value="1"/>
</dbReference>
<dbReference type="EMBL" id="HF936546">
    <property type="protein sequence ID" value="CCX16980.1"/>
    <property type="molecule type" value="Genomic_DNA"/>
</dbReference>
<comment type="caution">
    <text evidence="6">Lacks conserved residue(s) required for the propagation of feature annotation.</text>
</comment>